<feature type="domain" description="ATPase AAA-type core" evidence="5">
    <location>
        <begin position="6"/>
        <end position="50"/>
    </location>
</feature>
<evidence type="ECO:0000259" key="5">
    <source>
        <dbReference type="Pfam" id="PF13304"/>
    </source>
</evidence>
<keyword evidence="3" id="KW-0547">Nucleotide-binding</keyword>
<dbReference type="InterPro" id="IPR027417">
    <property type="entry name" value="P-loop_NTPase"/>
</dbReference>
<dbReference type="PATRIC" id="fig|1316936.3.peg.2454"/>
<reference evidence="6 7" key="1">
    <citation type="submission" date="2013-04" db="EMBL/GenBank/DDBJ databases">
        <authorList>
            <person name="Kuznetsov B."/>
            <person name="Ivanovsky R."/>
        </authorList>
    </citation>
    <scope>NUCLEOTIDE SEQUENCE [LARGE SCALE GENOMIC DNA]</scope>
    <source>
        <strain evidence="6 7">MGU-K5</strain>
    </source>
</reference>
<accession>S9SAV9</accession>
<dbReference type="InterPro" id="IPR003959">
    <property type="entry name" value="ATPase_AAA_core"/>
</dbReference>
<dbReference type="eggNOG" id="COG1131">
    <property type="taxonomic scope" value="Bacteria"/>
</dbReference>
<dbReference type="Gene3D" id="3.40.50.300">
    <property type="entry name" value="P-loop containing nucleotide triphosphate hydrolases"/>
    <property type="match status" value="1"/>
</dbReference>
<evidence type="ECO:0000256" key="4">
    <source>
        <dbReference type="ARBA" id="ARBA00022840"/>
    </source>
</evidence>
<dbReference type="SUPFAM" id="SSF52540">
    <property type="entry name" value="P-loop containing nucleoside triphosphate hydrolases"/>
    <property type="match status" value="1"/>
</dbReference>
<dbReference type="STRING" id="1316936.K678_12292"/>
<evidence type="ECO:0000313" key="6">
    <source>
        <dbReference type="EMBL" id="EPY01188.1"/>
    </source>
</evidence>
<dbReference type="GO" id="GO:0016887">
    <property type="term" value="F:ATP hydrolysis activity"/>
    <property type="evidence" value="ECO:0007669"/>
    <property type="project" value="InterPro"/>
</dbReference>
<evidence type="ECO:0000313" key="7">
    <source>
        <dbReference type="Proteomes" id="UP000015350"/>
    </source>
</evidence>
<evidence type="ECO:0000256" key="1">
    <source>
        <dbReference type="ARBA" id="ARBA00005417"/>
    </source>
</evidence>
<dbReference type="EMBL" id="AQPH01000049">
    <property type="protein sequence ID" value="EPY01188.1"/>
    <property type="molecule type" value="Genomic_DNA"/>
</dbReference>
<gene>
    <name evidence="6" type="ORF">K678_12292</name>
</gene>
<dbReference type="Pfam" id="PF13304">
    <property type="entry name" value="AAA_21"/>
    <property type="match status" value="1"/>
</dbReference>
<keyword evidence="2" id="KW-0813">Transport</keyword>
<name>S9SAV9_MAGFU</name>
<comment type="caution">
    <text evidence="6">The sequence shown here is derived from an EMBL/GenBank/DDBJ whole genome shotgun (WGS) entry which is preliminary data.</text>
</comment>
<dbReference type="AlphaFoldDB" id="S9SAV9"/>
<dbReference type="GO" id="GO:0005524">
    <property type="term" value="F:ATP binding"/>
    <property type="evidence" value="ECO:0007669"/>
    <property type="project" value="UniProtKB-KW"/>
</dbReference>
<dbReference type="PANTHER" id="PTHR42711">
    <property type="entry name" value="ABC TRANSPORTER ATP-BINDING PROTEIN"/>
    <property type="match status" value="1"/>
</dbReference>
<proteinExistence type="inferred from homology"/>
<dbReference type="InterPro" id="IPR050763">
    <property type="entry name" value="ABC_transporter_ATP-binding"/>
</dbReference>
<dbReference type="PANTHER" id="PTHR42711:SF5">
    <property type="entry name" value="ABC TRANSPORTER ATP-BINDING PROTEIN NATA"/>
    <property type="match status" value="1"/>
</dbReference>
<comment type="similarity">
    <text evidence="1">Belongs to the ABC transporter superfamily.</text>
</comment>
<sequence>MVIGRALLTRPRVLLLDEPTTGLDPAIRRELWALIRDIRDQGCTVILTTHYVEEAERLCGRVGIINRGRLVAIGSPAELTARFGAARLEDVVIDLTAGAAS</sequence>
<dbReference type="Proteomes" id="UP000015350">
    <property type="component" value="Unassembled WGS sequence"/>
</dbReference>
<protein>
    <submittedName>
        <fullName evidence="6">Multidrug ABC transporter ATPase</fullName>
    </submittedName>
</protein>
<evidence type="ECO:0000256" key="2">
    <source>
        <dbReference type="ARBA" id="ARBA00022448"/>
    </source>
</evidence>
<organism evidence="6 7">
    <name type="scientific">Magnetospirillum fulvum MGU-K5</name>
    <dbReference type="NCBI Taxonomy" id="1316936"/>
    <lineage>
        <taxon>Bacteria</taxon>
        <taxon>Pseudomonadati</taxon>
        <taxon>Pseudomonadota</taxon>
        <taxon>Alphaproteobacteria</taxon>
        <taxon>Rhodospirillales</taxon>
        <taxon>Rhodospirillaceae</taxon>
        <taxon>Magnetospirillum</taxon>
    </lineage>
</organism>
<evidence type="ECO:0000256" key="3">
    <source>
        <dbReference type="ARBA" id="ARBA00022741"/>
    </source>
</evidence>
<keyword evidence="4" id="KW-0067">ATP-binding</keyword>